<dbReference type="Gene3D" id="3.40.190.10">
    <property type="entry name" value="Periplasmic binding protein-like II"/>
    <property type="match status" value="2"/>
</dbReference>
<accession>A0A3N0E675</accession>
<keyword evidence="6 10" id="KW-0584">Phenylalanine biosynthesis</keyword>
<dbReference type="GO" id="GO:0004664">
    <property type="term" value="F:prephenate dehydratase activity"/>
    <property type="evidence" value="ECO:0007669"/>
    <property type="project" value="UniProtKB-UniRule"/>
</dbReference>
<evidence type="ECO:0000256" key="7">
    <source>
        <dbReference type="ARBA" id="ARBA00023239"/>
    </source>
</evidence>
<evidence type="ECO:0000256" key="2">
    <source>
        <dbReference type="ARBA" id="ARBA00013147"/>
    </source>
</evidence>
<evidence type="ECO:0000256" key="5">
    <source>
        <dbReference type="ARBA" id="ARBA00023141"/>
    </source>
</evidence>
<protein>
    <recommendedName>
        <fullName evidence="3 10">Prephenate dehydratase</fullName>
        <shortName evidence="10">PDT</shortName>
        <ecNumber evidence="2 10">4.2.1.51</ecNumber>
    </recommendedName>
</protein>
<dbReference type="InterPro" id="IPR045865">
    <property type="entry name" value="ACT-like_dom_sf"/>
</dbReference>
<dbReference type="Proteomes" id="UP000269198">
    <property type="component" value="Unassembled WGS sequence"/>
</dbReference>
<dbReference type="PANTHER" id="PTHR21022">
    <property type="entry name" value="PREPHENATE DEHYDRATASE P PROTEIN"/>
    <property type="match status" value="1"/>
</dbReference>
<name>A0A3N0E675_9ACTN</name>
<evidence type="ECO:0000256" key="9">
    <source>
        <dbReference type="PIRSR" id="PIRSR001500-2"/>
    </source>
</evidence>
<dbReference type="FunFam" id="3.30.70.260:FF:000012">
    <property type="entry name" value="Prephenate dehydratase"/>
    <property type="match status" value="1"/>
</dbReference>
<keyword evidence="7 10" id="KW-0456">Lyase</keyword>
<dbReference type="OrthoDB" id="9802281at2"/>
<dbReference type="AlphaFoldDB" id="A0A3N0E675"/>
<dbReference type="InterPro" id="IPR002912">
    <property type="entry name" value="ACT_dom"/>
</dbReference>
<keyword evidence="4 10" id="KW-0028">Amino-acid biosynthesis</keyword>
<dbReference type="GO" id="GO:0009094">
    <property type="term" value="P:L-phenylalanine biosynthetic process"/>
    <property type="evidence" value="ECO:0007669"/>
    <property type="project" value="UniProtKB-UniPathway"/>
</dbReference>
<gene>
    <name evidence="10 13" type="primary">pheA</name>
    <name evidence="13" type="ORF">EFW17_16455</name>
</gene>
<dbReference type="InterPro" id="IPR018528">
    <property type="entry name" value="Preph_deHydtase_CS"/>
</dbReference>
<feature type="domain" description="Prephenate dehydratase" evidence="11">
    <location>
        <begin position="4"/>
        <end position="185"/>
    </location>
</feature>
<dbReference type="PANTHER" id="PTHR21022:SF19">
    <property type="entry name" value="PREPHENATE DEHYDRATASE-RELATED"/>
    <property type="match status" value="1"/>
</dbReference>
<evidence type="ECO:0000259" key="11">
    <source>
        <dbReference type="PROSITE" id="PS51171"/>
    </source>
</evidence>
<dbReference type="EC" id="4.2.1.51" evidence="2 10"/>
<dbReference type="SUPFAM" id="SSF53850">
    <property type="entry name" value="Periplasmic binding protein-like II"/>
    <property type="match status" value="1"/>
</dbReference>
<sequence length="315" mass="33172">MPNQYAYLGPAGTFTEAALRELKPEVPVDSTVPCTGVDAVFTAVREGRVDGGVVPLENSVEGGVSATTAELIEGAPVMVTAEVAVPVEFTLFAREGVALADIKSVATHPHALAQCRGWLATNLPDAETFSVSSTAAAAQAVAEPGSPYDAAVSARIGGKRYGLRAVAEGVGDRSDAATRFIHIARPGPPPAPTGADRTSVVAFISDDHPGALIELLNQFAMRGVNLTRLESRPTGDGLGKYCFCIDAEGHVHEARVGEALMGVRRICTDVRFLGSYPRADGDTTLTPLQPPRRTSNADFHEAERWLARVRSGEVT</sequence>
<dbReference type="PROSITE" id="PS00858">
    <property type="entry name" value="PREPHENATE_DEHYDR_2"/>
    <property type="match status" value="1"/>
</dbReference>
<dbReference type="GO" id="GO:0005737">
    <property type="term" value="C:cytoplasm"/>
    <property type="evidence" value="ECO:0007669"/>
    <property type="project" value="TreeGrafter"/>
</dbReference>
<dbReference type="PROSITE" id="PS00857">
    <property type="entry name" value="PREPHENATE_DEHYDR_1"/>
    <property type="match status" value="1"/>
</dbReference>
<comment type="catalytic activity">
    <reaction evidence="8 10">
        <text>prephenate + H(+) = 3-phenylpyruvate + CO2 + H2O</text>
        <dbReference type="Rhea" id="RHEA:21648"/>
        <dbReference type="ChEBI" id="CHEBI:15377"/>
        <dbReference type="ChEBI" id="CHEBI:15378"/>
        <dbReference type="ChEBI" id="CHEBI:16526"/>
        <dbReference type="ChEBI" id="CHEBI:18005"/>
        <dbReference type="ChEBI" id="CHEBI:29934"/>
        <dbReference type="EC" id="4.2.1.51"/>
    </reaction>
</comment>
<organism evidence="13 14">
    <name type="scientific">Halostreptopolyspora alba</name>
    <dbReference type="NCBI Taxonomy" id="2487137"/>
    <lineage>
        <taxon>Bacteria</taxon>
        <taxon>Bacillati</taxon>
        <taxon>Actinomycetota</taxon>
        <taxon>Actinomycetes</taxon>
        <taxon>Streptosporangiales</taxon>
        <taxon>Nocardiopsidaceae</taxon>
        <taxon>Halostreptopolyspora</taxon>
    </lineage>
</organism>
<dbReference type="InterPro" id="IPR001086">
    <property type="entry name" value="Preph_deHydtase"/>
</dbReference>
<feature type="domain" description="ACT" evidence="12">
    <location>
        <begin position="200"/>
        <end position="275"/>
    </location>
</feature>
<dbReference type="Pfam" id="PF00800">
    <property type="entry name" value="PDT"/>
    <property type="match status" value="1"/>
</dbReference>
<dbReference type="SUPFAM" id="SSF55021">
    <property type="entry name" value="ACT-like"/>
    <property type="match status" value="1"/>
</dbReference>
<dbReference type="CDD" id="cd04905">
    <property type="entry name" value="ACT_CM-PDT"/>
    <property type="match status" value="1"/>
</dbReference>
<keyword evidence="14" id="KW-1185">Reference proteome</keyword>
<keyword evidence="5 10" id="KW-0057">Aromatic amino acid biosynthesis</keyword>
<dbReference type="PROSITE" id="PS51671">
    <property type="entry name" value="ACT"/>
    <property type="match status" value="1"/>
</dbReference>
<evidence type="ECO:0000256" key="3">
    <source>
        <dbReference type="ARBA" id="ARBA00021872"/>
    </source>
</evidence>
<evidence type="ECO:0000256" key="10">
    <source>
        <dbReference type="RuleBase" id="RU361254"/>
    </source>
</evidence>
<evidence type="ECO:0000256" key="4">
    <source>
        <dbReference type="ARBA" id="ARBA00022605"/>
    </source>
</evidence>
<reference evidence="13 14" key="1">
    <citation type="submission" date="2018-11" db="EMBL/GenBank/DDBJ databases">
        <title>The genome draft of YIM 96095.</title>
        <authorList>
            <person name="Tang S.-K."/>
            <person name="Chunyu W.-X."/>
            <person name="Feng Y.-Z."/>
        </authorList>
    </citation>
    <scope>NUCLEOTIDE SEQUENCE [LARGE SCALE GENOMIC DNA]</scope>
    <source>
        <strain evidence="13 14">YIM 96095</strain>
    </source>
</reference>
<dbReference type="Pfam" id="PF01842">
    <property type="entry name" value="ACT"/>
    <property type="match status" value="1"/>
</dbReference>
<dbReference type="Gene3D" id="3.30.70.260">
    <property type="match status" value="1"/>
</dbReference>
<dbReference type="CDD" id="cd13632">
    <property type="entry name" value="PBP2_Aa-PDT_like"/>
    <property type="match status" value="1"/>
</dbReference>
<dbReference type="InterPro" id="IPR008242">
    <property type="entry name" value="Chor_mutase/pphenate_deHydtase"/>
</dbReference>
<dbReference type="PIRSF" id="PIRSF001500">
    <property type="entry name" value="Chor_mut_pdt_Ppr"/>
    <property type="match status" value="1"/>
</dbReference>
<evidence type="ECO:0000256" key="1">
    <source>
        <dbReference type="ARBA" id="ARBA00004741"/>
    </source>
</evidence>
<dbReference type="EMBL" id="RJMB01000017">
    <property type="protein sequence ID" value="RNL83325.1"/>
    <property type="molecule type" value="Genomic_DNA"/>
</dbReference>
<feature type="site" description="Essential for prephenate dehydratase activity" evidence="9">
    <location>
        <position position="178"/>
    </location>
</feature>
<dbReference type="FunFam" id="3.40.190.10:FF:000064">
    <property type="entry name" value="Prephenate dehydratase"/>
    <property type="match status" value="1"/>
</dbReference>
<evidence type="ECO:0000313" key="14">
    <source>
        <dbReference type="Proteomes" id="UP000269198"/>
    </source>
</evidence>
<dbReference type="NCBIfam" id="NF008865">
    <property type="entry name" value="PRK11898.1"/>
    <property type="match status" value="1"/>
</dbReference>
<dbReference type="PROSITE" id="PS51171">
    <property type="entry name" value="PREPHENATE_DEHYDR_3"/>
    <property type="match status" value="1"/>
</dbReference>
<evidence type="ECO:0000256" key="8">
    <source>
        <dbReference type="ARBA" id="ARBA00047848"/>
    </source>
</evidence>
<dbReference type="RefSeq" id="WP_123202293.1">
    <property type="nucleotide sequence ID" value="NZ_RJMB01000017.1"/>
</dbReference>
<evidence type="ECO:0000256" key="6">
    <source>
        <dbReference type="ARBA" id="ARBA00023222"/>
    </source>
</evidence>
<proteinExistence type="predicted"/>
<comment type="caution">
    <text evidence="13">The sequence shown here is derived from an EMBL/GenBank/DDBJ whole genome shotgun (WGS) entry which is preliminary data.</text>
</comment>
<evidence type="ECO:0000259" key="12">
    <source>
        <dbReference type="PROSITE" id="PS51671"/>
    </source>
</evidence>
<dbReference type="UniPathway" id="UPA00121">
    <property type="reaction ID" value="UER00345"/>
</dbReference>
<evidence type="ECO:0000313" key="13">
    <source>
        <dbReference type="EMBL" id="RNL83325.1"/>
    </source>
</evidence>
<comment type="pathway">
    <text evidence="1 10">Amino-acid biosynthesis; L-phenylalanine biosynthesis; phenylpyruvate from prephenate: step 1/1.</text>
</comment>